<protein>
    <recommendedName>
        <fullName evidence="4">Major facilitator superfamily (MFS) profile domain-containing protein</fullName>
    </recommendedName>
</protein>
<dbReference type="AlphaFoldDB" id="A0A0D3J0R2"/>
<dbReference type="InterPro" id="IPR036259">
    <property type="entry name" value="MFS_trans_sf"/>
</dbReference>
<dbReference type="PaxDb" id="2903-EOD17097"/>
<feature type="transmembrane region" description="Helical" evidence="1">
    <location>
        <begin position="45"/>
        <end position="65"/>
    </location>
</feature>
<reference evidence="3" key="1">
    <citation type="journal article" date="2013" name="Nature">
        <title>Pan genome of the phytoplankton Emiliania underpins its global distribution.</title>
        <authorList>
            <person name="Read B.A."/>
            <person name="Kegel J."/>
            <person name="Klute M.J."/>
            <person name="Kuo A."/>
            <person name="Lefebvre S.C."/>
            <person name="Maumus F."/>
            <person name="Mayer C."/>
            <person name="Miller J."/>
            <person name="Monier A."/>
            <person name="Salamov A."/>
            <person name="Young J."/>
            <person name="Aguilar M."/>
            <person name="Claverie J.M."/>
            <person name="Frickenhaus S."/>
            <person name="Gonzalez K."/>
            <person name="Herman E.K."/>
            <person name="Lin Y.C."/>
            <person name="Napier J."/>
            <person name="Ogata H."/>
            <person name="Sarno A.F."/>
            <person name="Shmutz J."/>
            <person name="Schroeder D."/>
            <person name="de Vargas C."/>
            <person name="Verret F."/>
            <person name="von Dassow P."/>
            <person name="Valentin K."/>
            <person name="Van de Peer Y."/>
            <person name="Wheeler G."/>
            <person name="Dacks J.B."/>
            <person name="Delwiche C.F."/>
            <person name="Dyhrman S.T."/>
            <person name="Glockner G."/>
            <person name="John U."/>
            <person name="Richards T."/>
            <person name="Worden A.Z."/>
            <person name="Zhang X."/>
            <person name="Grigoriev I.V."/>
            <person name="Allen A.E."/>
            <person name="Bidle K."/>
            <person name="Borodovsky M."/>
            <person name="Bowler C."/>
            <person name="Brownlee C."/>
            <person name="Cock J.M."/>
            <person name="Elias M."/>
            <person name="Gladyshev V.N."/>
            <person name="Groth M."/>
            <person name="Guda C."/>
            <person name="Hadaegh A."/>
            <person name="Iglesias-Rodriguez M.D."/>
            <person name="Jenkins J."/>
            <person name="Jones B.M."/>
            <person name="Lawson T."/>
            <person name="Leese F."/>
            <person name="Lindquist E."/>
            <person name="Lobanov A."/>
            <person name="Lomsadze A."/>
            <person name="Malik S.B."/>
            <person name="Marsh M.E."/>
            <person name="Mackinder L."/>
            <person name="Mock T."/>
            <person name="Mueller-Roeber B."/>
            <person name="Pagarete A."/>
            <person name="Parker M."/>
            <person name="Probert I."/>
            <person name="Quesneville H."/>
            <person name="Raines C."/>
            <person name="Rensing S.A."/>
            <person name="Riano-Pachon D.M."/>
            <person name="Richier S."/>
            <person name="Rokitta S."/>
            <person name="Shiraiwa Y."/>
            <person name="Soanes D.M."/>
            <person name="van der Giezen M."/>
            <person name="Wahlund T.M."/>
            <person name="Williams B."/>
            <person name="Wilson W."/>
            <person name="Wolfe G."/>
            <person name="Wurch L.L."/>
        </authorList>
    </citation>
    <scope>NUCLEOTIDE SEQUENCE</scope>
</reference>
<evidence type="ECO:0008006" key="4">
    <source>
        <dbReference type="Google" id="ProtNLM"/>
    </source>
</evidence>
<dbReference type="Proteomes" id="UP000013827">
    <property type="component" value="Unassembled WGS sequence"/>
</dbReference>
<evidence type="ECO:0000313" key="3">
    <source>
        <dbReference type="Proteomes" id="UP000013827"/>
    </source>
</evidence>
<keyword evidence="3" id="KW-1185">Reference proteome</keyword>
<dbReference type="HOGENOM" id="CLU_1996885_0_0_1"/>
<dbReference type="RefSeq" id="XP_005769526.1">
    <property type="nucleotide sequence ID" value="XM_005769469.1"/>
</dbReference>
<dbReference type="GeneID" id="17263253"/>
<proteinExistence type="predicted"/>
<dbReference type="EnsemblProtists" id="EOD17097">
    <property type="protein sequence ID" value="EOD17097"/>
    <property type="gene ID" value="EMIHUDRAFT_244462"/>
</dbReference>
<sequence>MLTLEFVLLTLTVCVTMICINFFIATSLSQMTEANPDAAIQLTKAFSIILPCGAIVYTPVIGSLVDRIGPTKGFVVLWFAYLAFQLLLAIHAATGYTDAAWGAPCRSPSRCLGRRTTGLAAGWQE</sequence>
<organism evidence="2 3">
    <name type="scientific">Emiliania huxleyi (strain CCMP1516)</name>
    <dbReference type="NCBI Taxonomy" id="280463"/>
    <lineage>
        <taxon>Eukaryota</taxon>
        <taxon>Haptista</taxon>
        <taxon>Haptophyta</taxon>
        <taxon>Prymnesiophyceae</taxon>
        <taxon>Isochrysidales</taxon>
        <taxon>Noelaerhabdaceae</taxon>
        <taxon>Emiliania</taxon>
    </lineage>
</organism>
<keyword evidence="1" id="KW-0812">Transmembrane</keyword>
<reference evidence="2" key="2">
    <citation type="submission" date="2024-10" db="UniProtKB">
        <authorList>
            <consortium name="EnsemblProtists"/>
        </authorList>
    </citation>
    <scope>IDENTIFICATION</scope>
</reference>
<feature type="transmembrane region" description="Helical" evidence="1">
    <location>
        <begin position="77"/>
        <end position="96"/>
    </location>
</feature>
<evidence type="ECO:0000256" key="1">
    <source>
        <dbReference type="SAM" id="Phobius"/>
    </source>
</evidence>
<evidence type="ECO:0000313" key="2">
    <source>
        <dbReference type="EnsemblProtists" id="EOD17097"/>
    </source>
</evidence>
<feature type="transmembrane region" description="Helical" evidence="1">
    <location>
        <begin position="6"/>
        <end position="24"/>
    </location>
</feature>
<keyword evidence="1" id="KW-1133">Transmembrane helix</keyword>
<keyword evidence="1" id="KW-0472">Membrane</keyword>
<dbReference type="KEGG" id="ehx:EMIHUDRAFT_244462"/>
<dbReference type="SUPFAM" id="SSF103473">
    <property type="entry name" value="MFS general substrate transporter"/>
    <property type="match status" value="1"/>
</dbReference>
<name>A0A0D3J0R2_EMIH1</name>
<accession>A0A0D3J0R2</accession>